<dbReference type="GO" id="GO:0016853">
    <property type="term" value="F:isomerase activity"/>
    <property type="evidence" value="ECO:0007669"/>
    <property type="project" value="UniProtKB-KW"/>
</dbReference>
<dbReference type="Gene3D" id="3.20.20.150">
    <property type="entry name" value="Divalent-metal-dependent TIM barrel enzymes"/>
    <property type="match status" value="1"/>
</dbReference>
<dbReference type="Pfam" id="PF01261">
    <property type="entry name" value="AP_endonuc_2"/>
    <property type="match status" value="1"/>
</dbReference>
<keyword evidence="3" id="KW-1185">Reference proteome</keyword>
<dbReference type="PANTHER" id="PTHR12110">
    <property type="entry name" value="HYDROXYPYRUVATE ISOMERASE"/>
    <property type="match status" value="1"/>
</dbReference>
<dbReference type="PANTHER" id="PTHR12110:SF52">
    <property type="entry name" value="XYLOSE ISOMERASE"/>
    <property type="match status" value="1"/>
</dbReference>
<dbReference type="RefSeq" id="WP_110377458.1">
    <property type="nucleotide sequence ID" value="NZ_CAKNFM010000002.1"/>
</dbReference>
<dbReference type="EMBL" id="QJJK01000012">
    <property type="protein sequence ID" value="PXW53988.1"/>
    <property type="molecule type" value="Genomic_DNA"/>
</dbReference>
<reference evidence="2 3" key="1">
    <citation type="submission" date="2018-05" db="EMBL/GenBank/DDBJ databases">
        <title>Genomic Encyclopedia of Type Strains, Phase IV (KMG-IV): sequencing the most valuable type-strain genomes for metagenomic binning, comparative biology and taxonomic classification.</title>
        <authorList>
            <person name="Goeker M."/>
        </authorList>
    </citation>
    <scope>NUCLEOTIDE SEQUENCE [LARGE SCALE GENOMIC DNA]</scope>
    <source>
        <strain evidence="2 3">DSM 6462</strain>
    </source>
</reference>
<gene>
    <name evidence="2" type="ORF">C7450_11217</name>
</gene>
<proteinExistence type="predicted"/>
<name>A0A2V3TWC3_9HYPH</name>
<dbReference type="InterPro" id="IPR036237">
    <property type="entry name" value="Xyl_isomerase-like_sf"/>
</dbReference>
<keyword evidence="2" id="KW-0413">Isomerase</keyword>
<protein>
    <submittedName>
        <fullName evidence="2">Sugar phosphate isomerase/epimerase</fullName>
    </submittedName>
</protein>
<accession>A0A2V3TWC3</accession>
<comment type="caution">
    <text evidence="2">The sequence shown here is derived from an EMBL/GenBank/DDBJ whole genome shotgun (WGS) entry which is preliminary data.</text>
</comment>
<dbReference type="SUPFAM" id="SSF51658">
    <property type="entry name" value="Xylose isomerase-like"/>
    <property type="match status" value="1"/>
</dbReference>
<evidence type="ECO:0000313" key="3">
    <source>
        <dbReference type="Proteomes" id="UP000248021"/>
    </source>
</evidence>
<feature type="domain" description="Xylose isomerase-like TIM barrel" evidence="1">
    <location>
        <begin position="24"/>
        <end position="256"/>
    </location>
</feature>
<evidence type="ECO:0000313" key="2">
    <source>
        <dbReference type="EMBL" id="PXW53988.1"/>
    </source>
</evidence>
<organism evidence="2 3">
    <name type="scientific">Chelatococcus asaccharovorans</name>
    <dbReference type="NCBI Taxonomy" id="28210"/>
    <lineage>
        <taxon>Bacteria</taxon>
        <taxon>Pseudomonadati</taxon>
        <taxon>Pseudomonadota</taxon>
        <taxon>Alphaproteobacteria</taxon>
        <taxon>Hyphomicrobiales</taxon>
        <taxon>Chelatococcaceae</taxon>
        <taxon>Chelatococcus</taxon>
    </lineage>
</organism>
<sequence length="274" mass="29637">MPVEGLSINLATVRQQWDMRQAVDACLAQGITAIAPWRDQVAKIGLDEAARLVANNDLKVTGLCRGGMFPAADPAGRAAAIDDNKRAIDEACTLRADCLVLVVGGLPETSRDIVHAREMVADGIAAILPHARAAGMPLAIEPLHPMYAADRACVNTLAQALDICELLGDGVGVAIDVYHVWWDPDLARQIARAGAMGRILAHHICDWLVPTRDLLLDRGMMGDGVIDLKGIRAMIEAAGFHGHQEVEIFSAENWWKRPGEEVLATCVERFRTVC</sequence>
<evidence type="ECO:0000259" key="1">
    <source>
        <dbReference type="Pfam" id="PF01261"/>
    </source>
</evidence>
<dbReference type="OrthoDB" id="9787068at2"/>
<dbReference type="AlphaFoldDB" id="A0A2V3TWC3"/>
<dbReference type="InterPro" id="IPR013022">
    <property type="entry name" value="Xyl_isomerase-like_TIM-brl"/>
</dbReference>
<dbReference type="Proteomes" id="UP000248021">
    <property type="component" value="Unassembled WGS sequence"/>
</dbReference>
<dbReference type="InterPro" id="IPR050312">
    <property type="entry name" value="IolE/XylAMocC-like"/>
</dbReference>